<reference evidence="3" key="1">
    <citation type="journal article" date="2019" name="Int. J. Syst. Evol. Microbiol.">
        <title>The Global Catalogue of Microorganisms (GCM) 10K type strain sequencing project: providing services to taxonomists for standard genome sequencing and annotation.</title>
        <authorList>
            <consortium name="The Broad Institute Genomics Platform"/>
            <consortium name="The Broad Institute Genome Sequencing Center for Infectious Disease"/>
            <person name="Wu L."/>
            <person name="Ma J."/>
        </authorList>
    </citation>
    <scope>NUCLEOTIDE SEQUENCE [LARGE SCALE GENOMIC DNA]</scope>
    <source>
        <strain evidence="3">CGMCC 4.7393</strain>
    </source>
</reference>
<dbReference type="Pfam" id="PF03480">
    <property type="entry name" value="DctP"/>
    <property type="match status" value="1"/>
</dbReference>
<proteinExistence type="predicted"/>
<evidence type="ECO:0000313" key="3">
    <source>
        <dbReference type="Proteomes" id="UP001596405"/>
    </source>
</evidence>
<dbReference type="Gene3D" id="3.40.190.170">
    <property type="entry name" value="Bacterial extracellular solute-binding protein, family 7"/>
    <property type="match status" value="1"/>
</dbReference>
<dbReference type="InterPro" id="IPR004682">
    <property type="entry name" value="TRAP_DctP"/>
</dbReference>
<dbReference type="NCBIfam" id="TIGR00787">
    <property type="entry name" value="dctP"/>
    <property type="match status" value="1"/>
</dbReference>
<name>A0ABW2DRK4_9BACT</name>
<keyword evidence="1" id="KW-0732">Signal</keyword>
<protein>
    <submittedName>
        <fullName evidence="2">TRAP transporter substrate-binding protein</fullName>
    </submittedName>
</protein>
<dbReference type="CDD" id="cd13671">
    <property type="entry name" value="PBP2_TRAP_SBP_like_3"/>
    <property type="match status" value="1"/>
</dbReference>
<dbReference type="InterPro" id="IPR018389">
    <property type="entry name" value="DctP_fam"/>
</dbReference>
<dbReference type="PROSITE" id="PS51257">
    <property type="entry name" value="PROKAR_LIPOPROTEIN"/>
    <property type="match status" value="1"/>
</dbReference>
<keyword evidence="3" id="KW-1185">Reference proteome</keyword>
<dbReference type="PANTHER" id="PTHR33376:SF2">
    <property type="entry name" value="DICARBOXYLATE-BINDING PERIPLASMIC PROTEIN"/>
    <property type="match status" value="1"/>
</dbReference>
<evidence type="ECO:0000313" key="2">
    <source>
        <dbReference type="EMBL" id="MFC6998934.1"/>
    </source>
</evidence>
<evidence type="ECO:0000256" key="1">
    <source>
        <dbReference type="ARBA" id="ARBA00022729"/>
    </source>
</evidence>
<dbReference type="EMBL" id="JBHSYQ010000008">
    <property type="protein sequence ID" value="MFC6998934.1"/>
    <property type="molecule type" value="Genomic_DNA"/>
</dbReference>
<dbReference type="PIRSF" id="PIRSF006470">
    <property type="entry name" value="DctB"/>
    <property type="match status" value="1"/>
</dbReference>
<comment type="caution">
    <text evidence="2">The sequence shown here is derived from an EMBL/GenBank/DDBJ whole genome shotgun (WGS) entry which is preliminary data.</text>
</comment>
<dbReference type="InterPro" id="IPR038404">
    <property type="entry name" value="TRAP_DctP_sf"/>
</dbReference>
<dbReference type="PANTHER" id="PTHR33376">
    <property type="match status" value="1"/>
</dbReference>
<dbReference type="NCBIfam" id="NF037995">
    <property type="entry name" value="TRAP_S1"/>
    <property type="match status" value="1"/>
</dbReference>
<dbReference type="Proteomes" id="UP001596405">
    <property type="component" value="Unassembled WGS sequence"/>
</dbReference>
<organism evidence="2 3">
    <name type="scientific">Rufibacter roseus</name>
    <dbReference type="NCBI Taxonomy" id="1567108"/>
    <lineage>
        <taxon>Bacteria</taxon>
        <taxon>Pseudomonadati</taxon>
        <taxon>Bacteroidota</taxon>
        <taxon>Cytophagia</taxon>
        <taxon>Cytophagales</taxon>
        <taxon>Hymenobacteraceae</taxon>
        <taxon>Rufibacter</taxon>
    </lineage>
</organism>
<gene>
    <name evidence="2" type="ORF">ACFQHR_14950</name>
</gene>
<sequence>MHQTNKQTITQRQLKPTKLLMALFMLGTFIFGSSCKKIKDTTEIKLAHALEVTHPVHLAMLFMAEKVKEKSGGKMVLEIYPNAQLGSERECLELLQIGSLGMTKVSAAVLESFSPNYKVLSLPYIFKTKEHYYRVLESSIGDQFLAEGEKYWFKGLTFYDAGSRSFYSTRKPINRPEDLKGMNIRVQLSPTAIAMINAFGGAATPTAWGELYTALQQGVVDGAENNLPSFYLSRHYEVSKYLSLNEHTMVPDVLMVSTVVWDQLNDQEKKWLQEAADESAVVQRQLWAKAEAEALAAVKKAGVEVSYPDKEPFSKLVEPLYETYRNEPEVYSLIKRIEAAEKAPAQSEATSHTL</sequence>
<accession>A0ABW2DRK4</accession>
<dbReference type="RefSeq" id="WP_066624000.1">
    <property type="nucleotide sequence ID" value="NZ_JBHSYQ010000008.1"/>
</dbReference>